<comment type="caution">
    <text evidence="2">The sequence shown here is derived from an EMBL/GenBank/DDBJ whole genome shotgun (WGS) entry which is preliminary data.</text>
</comment>
<sequence length="211" mass="23086">MAIAPTTDDGNSWNLFSPAMHASGTLRDRSATVRCMEEFYMVQCPATPFRGAHKPERRPGDGGGRGRHKFGSLPGRAVRRSQIAGGRTGEIAKGHALSGRFGRRDLQSECQGAAPDLNNAYISQCYTRVVKGVIMTLVGRFSERVLNEPSFQSSSTYLSPSRLPGFTRGARGESVFNKMGSTGTVAAASYPRRDTPDPSRDDWQQRWNARS</sequence>
<reference evidence="2" key="1">
    <citation type="journal article" date="2020" name="Cell">
        <title>Large-Scale Comparative Analyses of Tick Genomes Elucidate Their Genetic Diversity and Vector Capacities.</title>
        <authorList>
            <consortium name="Tick Genome and Microbiome Consortium (TIGMIC)"/>
            <person name="Jia N."/>
            <person name="Wang J."/>
            <person name="Shi W."/>
            <person name="Du L."/>
            <person name="Sun Y."/>
            <person name="Zhan W."/>
            <person name="Jiang J.F."/>
            <person name="Wang Q."/>
            <person name="Zhang B."/>
            <person name="Ji P."/>
            <person name="Bell-Sakyi L."/>
            <person name="Cui X.M."/>
            <person name="Yuan T.T."/>
            <person name="Jiang B.G."/>
            <person name="Yang W.F."/>
            <person name="Lam T.T."/>
            <person name="Chang Q.C."/>
            <person name="Ding S.J."/>
            <person name="Wang X.J."/>
            <person name="Zhu J.G."/>
            <person name="Ruan X.D."/>
            <person name="Zhao L."/>
            <person name="Wei J.T."/>
            <person name="Ye R.Z."/>
            <person name="Que T.C."/>
            <person name="Du C.H."/>
            <person name="Zhou Y.H."/>
            <person name="Cheng J.X."/>
            <person name="Dai P.F."/>
            <person name="Guo W.B."/>
            <person name="Han X.H."/>
            <person name="Huang E.J."/>
            <person name="Li L.F."/>
            <person name="Wei W."/>
            <person name="Gao Y.C."/>
            <person name="Liu J.Z."/>
            <person name="Shao H.Z."/>
            <person name="Wang X."/>
            <person name="Wang C.C."/>
            <person name="Yang T.C."/>
            <person name="Huo Q.B."/>
            <person name="Li W."/>
            <person name="Chen H.Y."/>
            <person name="Chen S.E."/>
            <person name="Zhou L.G."/>
            <person name="Ni X.B."/>
            <person name="Tian J.H."/>
            <person name="Sheng Y."/>
            <person name="Liu T."/>
            <person name="Pan Y.S."/>
            <person name="Xia L.Y."/>
            <person name="Li J."/>
            <person name="Zhao F."/>
            <person name="Cao W.C."/>
        </authorList>
    </citation>
    <scope>NUCLEOTIDE SEQUENCE</scope>
    <source>
        <strain evidence="2">Rmic-2018</strain>
    </source>
</reference>
<name>A0A9J6DLS9_RHIMP</name>
<accession>A0A9J6DLS9</accession>
<reference evidence="2" key="2">
    <citation type="submission" date="2021-09" db="EMBL/GenBank/DDBJ databases">
        <authorList>
            <person name="Jia N."/>
            <person name="Wang J."/>
            <person name="Shi W."/>
            <person name="Du L."/>
            <person name="Sun Y."/>
            <person name="Zhan W."/>
            <person name="Jiang J."/>
            <person name="Wang Q."/>
            <person name="Zhang B."/>
            <person name="Ji P."/>
            <person name="Sakyi L.B."/>
            <person name="Cui X."/>
            <person name="Yuan T."/>
            <person name="Jiang B."/>
            <person name="Yang W."/>
            <person name="Lam T.T.-Y."/>
            <person name="Chang Q."/>
            <person name="Ding S."/>
            <person name="Wang X."/>
            <person name="Zhu J."/>
            <person name="Ruan X."/>
            <person name="Zhao L."/>
            <person name="Wei J."/>
            <person name="Que T."/>
            <person name="Du C."/>
            <person name="Cheng J."/>
            <person name="Dai P."/>
            <person name="Han X."/>
            <person name="Huang E."/>
            <person name="Gao Y."/>
            <person name="Liu J."/>
            <person name="Shao H."/>
            <person name="Ye R."/>
            <person name="Li L."/>
            <person name="Wei W."/>
            <person name="Wang X."/>
            <person name="Wang C."/>
            <person name="Huo Q."/>
            <person name="Li W."/>
            <person name="Guo W."/>
            <person name="Chen H."/>
            <person name="Chen S."/>
            <person name="Zhou L."/>
            <person name="Zhou L."/>
            <person name="Ni X."/>
            <person name="Tian J."/>
            <person name="Zhou Y."/>
            <person name="Sheng Y."/>
            <person name="Liu T."/>
            <person name="Pan Y."/>
            <person name="Xia L."/>
            <person name="Li J."/>
            <person name="Zhao F."/>
            <person name="Cao W."/>
        </authorList>
    </citation>
    <scope>NUCLEOTIDE SEQUENCE</scope>
    <source>
        <strain evidence="2">Rmic-2018</strain>
        <tissue evidence="2">Larvae</tissue>
    </source>
</reference>
<dbReference type="Proteomes" id="UP000821866">
    <property type="component" value="Chromosome 6"/>
</dbReference>
<evidence type="ECO:0000313" key="3">
    <source>
        <dbReference type="Proteomes" id="UP000821866"/>
    </source>
</evidence>
<organism evidence="2 3">
    <name type="scientific">Rhipicephalus microplus</name>
    <name type="common">Cattle tick</name>
    <name type="synonym">Boophilus microplus</name>
    <dbReference type="NCBI Taxonomy" id="6941"/>
    <lineage>
        <taxon>Eukaryota</taxon>
        <taxon>Metazoa</taxon>
        <taxon>Ecdysozoa</taxon>
        <taxon>Arthropoda</taxon>
        <taxon>Chelicerata</taxon>
        <taxon>Arachnida</taxon>
        <taxon>Acari</taxon>
        <taxon>Parasitiformes</taxon>
        <taxon>Ixodida</taxon>
        <taxon>Ixodoidea</taxon>
        <taxon>Ixodidae</taxon>
        <taxon>Rhipicephalinae</taxon>
        <taxon>Rhipicephalus</taxon>
        <taxon>Boophilus</taxon>
    </lineage>
</organism>
<evidence type="ECO:0000256" key="1">
    <source>
        <dbReference type="SAM" id="MobiDB-lite"/>
    </source>
</evidence>
<protein>
    <submittedName>
        <fullName evidence="2">Uncharacterized protein</fullName>
    </submittedName>
</protein>
<gene>
    <name evidence="2" type="ORF">HPB51_011271</name>
</gene>
<feature type="region of interest" description="Disordered" evidence="1">
    <location>
        <begin position="174"/>
        <end position="211"/>
    </location>
</feature>
<dbReference type="AlphaFoldDB" id="A0A9J6DLS9"/>
<proteinExistence type="predicted"/>
<keyword evidence="3" id="KW-1185">Reference proteome</keyword>
<feature type="region of interest" description="Disordered" evidence="1">
    <location>
        <begin position="48"/>
        <end position="73"/>
    </location>
</feature>
<feature type="compositionally biased region" description="Basic and acidic residues" evidence="1">
    <location>
        <begin position="191"/>
        <end position="204"/>
    </location>
</feature>
<evidence type="ECO:0000313" key="2">
    <source>
        <dbReference type="EMBL" id="KAH8023157.1"/>
    </source>
</evidence>
<dbReference type="EMBL" id="JABSTU010000008">
    <property type="protein sequence ID" value="KAH8023157.1"/>
    <property type="molecule type" value="Genomic_DNA"/>
</dbReference>